<dbReference type="Pfam" id="PF11185">
    <property type="entry name" value="DUF2971"/>
    <property type="match status" value="1"/>
</dbReference>
<reference evidence="1 2" key="1">
    <citation type="submission" date="2018-05" db="EMBL/GenBank/DDBJ databases">
        <title>The Hungate 1000. A catalogue of reference genomes from the rumen microbiome.</title>
        <authorList>
            <person name="Kelly W."/>
        </authorList>
    </citation>
    <scope>NUCLEOTIDE SEQUENCE [LARGE SCALE GENOMIC DNA]</scope>
    <source>
        <strain evidence="1 2">SAb67</strain>
    </source>
</reference>
<dbReference type="Proteomes" id="UP000245720">
    <property type="component" value="Unassembled WGS sequence"/>
</dbReference>
<evidence type="ECO:0008006" key="3">
    <source>
        <dbReference type="Google" id="ProtNLM"/>
    </source>
</evidence>
<dbReference type="InterPro" id="IPR021352">
    <property type="entry name" value="DUF2971"/>
</dbReference>
<accession>A0A315XXX8</accession>
<evidence type="ECO:0000313" key="2">
    <source>
        <dbReference type="Proteomes" id="UP000245720"/>
    </source>
</evidence>
<dbReference type="EMBL" id="QGDI01000014">
    <property type="protein sequence ID" value="PWJ10450.1"/>
    <property type="molecule type" value="Genomic_DNA"/>
</dbReference>
<comment type="caution">
    <text evidence="1">The sequence shown here is derived from an EMBL/GenBank/DDBJ whole genome shotgun (WGS) entry which is preliminary data.</text>
</comment>
<protein>
    <recommendedName>
        <fullName evidence="3">DUF2971 family protein</fullName>
    </recommendedName>
</protein>
<organism evidence="1 2">
    <name type="scientific">Ruminococcus flavefaciens</name>
    <dbReference type="NCBI Taxonomy" id="1265"/>
    <lineage>
        <taxon>Bacteria</taxon>
        <taxon>Bacillati</taxon>
        <taxon>Bacillota</taxon>
        <taxon>Clostridia</taxon>
        <taxon>Eubacteriales</taxon>
        <taxon>Oscillospiraceae</taxon>
        <taxon>Ruminococcus</taxon>
    </lineage>
</organism>
<gene>
    <name evidence="1" type="ORF">IE37_03097</name>
</gene>
<sequence length="373" mass="43680">MSYFYIRDIQYNKQQIAGLTIYNHSAALNKPNVLFKYFPNTIKDMNGVDRNFSKEALANNTVHLSAPSEFDDPYDCNVYVDYNEFALQRVRYYALLCGVNIKQEWDYAEVSRNLAMRIFMHISSGGKVASLFELDKSNELVRVHQEYFLISLEKELLQARLNPNADGEFYYKAINHVIDTEYNNMQKTANRFRVSCFAQSPYSMLMWSHYANNHQGFCIEYETPDYSKENENIYFNLFPVIYTDTRTSLTKLSLNWNATGSLSHSDIWDFYKYCLLSKSLDWKYQQEWRLISCDTLLTDQNYNCKFFKIKKVYLGNKMSAKDRLEIIDICKKQGIPYTGVTIASDQFNMSDCGILCEDCDRVKQYIQSNSSTV</sequence>
<dbReference type="AlphaFoldDB" id="A0A315XXX8"/>
<proteinExistence type="predicted"/>
<evidence type="ECO:0000313" key="1">
    <source>
        <dbReference type="EMBL" id="PWJ10450.1"/>
    </source>
</evidence>
<name>A0A315XXX8_RUMFL</name>
<dbReference type="RefSeq" id="WP_109727769.1">
    <property type="nucleotide sequence ID" value="NZ_QGDI01000014.1"/>
</dbReference>
<dbReference type="OrthoDB" id="1861949at2"/>